<keyword evidence="4" id="KW-1185">Reference proteome</keyword>
<dbReference type="RefSeq" id="WP_192597440.1">
    <property type="nucleotide sequence ID" value="NZ_JADBEL010000002.1"/>
</dbReference>
<reference evidence="3" key="1">
    <citation type="submission" date="2020-10" db="EMBL/GenBank/DDBJ databases">
        <title>Genomic Encyclopedia of Type Strains, Phase IV (KMG-IV): sequencing the most valuable type-strain genomes for metagenomic binning, comparative biology and taxonomic classification.</title>
        <authorList>
            <person name="Goeker M."/>
        </authorList>
    </citation>
    <scope>NUCLEOTIDE SEQUENCE</scope>
    <source>
        <strain evidence="3">DSM 13886</strain>
    </source>
</reference>
<protein>
    <submittedName>
        <fullName evidence="3">Uncharacterized protein</fullName>
    </submittedName>
</protein>
<evidence type="ECO:0000313" key="4">
    <source>
        <dbReference type="Proteomes" id="UP000658225"/>
    </source>
</evidence>
<accession>A0A927MIJ4</accession>
<dbReference type="EMBL" id="JADBEL010000002">
    <property type="protein sequence ID" value="MBE1553632.1"/>
    <property type="molecule type" value="Genomic_DNA"/>
</dbReference>
<name>A0A927MIJ4_9BACL</name>
<feature type="chain" id="PRO_5036792377" evidence="2">
    <location>
        <begin position="27"/>
        <end position="804"/>
    </location>
</feature>
<feature type="signal peptide" evidence="2">
    <location>
        <begin position="1"/>
        <end position="26"/>
    </location>
</feature>
<dbReference type="SUPFAM" id="SSF52317">
    <property type="entry name" value="Class I glutamine amidotransferase-like"/>
    <property type="match status" value="1"/>
</dbReference>
<dbReference type="Proteomes" id="UP000658225">
    <property type="component" value="Unassembled WGS sequence"/>
</dbReference>
<dbReference type="Gene3D" id="3.40.50.880">
    <property type="match status" value="1"/>
</dbReference>
<organism evidence="3 4">
    <name type="scientific">Sporosarcina limicola</name>
    <dbReference type="NCBI Taxonomy" id="34101"/>
    <lineage>
        <taxon>Bacteria</taxon>
        <taxon>Bacillati</taxon>
        <taxon>Bacillota</taxon>
        <taxon>Bacilli</taxon>
        <taxon>Bacillales</taxon>
        <taxon>Caryophanaceae</taxon>
        <taxon>Sporosarcina</taxon>
    </lineage>
</organism>
<keyword evidence="1" id="KW-0472">Membrane</keyword>
<feature type="transmembrane region" description="Helical" evidence="1">
    <location>
        <begin position="405"/>
        <end position="426"/>
    </location>
</feature>
<dbReference type="InterPro" id="IPR029062">
    <property type="entry name" value="Class_I_gatase-like"/>
</dbReference>
<keyword evidence="1" id="KW-0812">Transmembrane</keyword>
<evidence type="ECO:0000256" key="2">
    <source>
        <dbReference type="SAM" id="SignalP"/>
    </source>
</evidence>
<comment type="caution">
    <text evidence="3">The sequence shown here is derived from an EMBL/GenBank/DDBJ whole genome shotgun (WGS) entry which is preliminary data.</text>
</comment>
<proteinExistence type="predicted"/>
<gene>
    <name evidence="3" type="ORF">H4683_000706</name>
</gene>
<dbReference type="AlphaFoldDB" id="A0A927MIJ4"/>
<keyword evidence="2" id="KW-0732">Signal</keyword>
<evidence type="ECO:0000313" key="3">
    <source>
        <dbReference type="EMBL" id="MBE1553632.1"/>
    </source>
</evidence>
<evidence type="ECO:0000256" key="1">
    <source>
        <dbReference type="SAM" id="Phobius"/>
    </source>
</evidence>
<sequence>MWRKTALFMGLLLGMIVFIPTMTAFAAPELKVSITTGIDGKAKAGKGAPVTITIENSGTDFSGDLILDIPYSYMAGSGEAIALAIGAGETKTISMIIPKMNDFGGMQGGPQSIKTIYFYEGGWEKGKEISHKGKQQLTSTLFYDDTKFIVMFTDNVDRVSALKNVRIPNASGQQLINGSKMSEANYPEEASGWGVADFIVIDEYPLADLSEKKQEALLGWVRSGGVIVIGGSDNVEAEAGLFVDYLPLQLKGSTQLNSDFLNNWSGTKGFKGQIPSYETVLKPGALSLLEDKKNPLIAYKQVGNGFVMQTSFSIGDEPLSKMEGMGALWSTIFDEGQRKQQISIVASQNYGDPLEAIVHMVGNSNELFPSFKVSAPLIFGIIIVYMIIIIPILYFILKRKDKREYAWWIIPSIAILTSLAIFAYGAKDRIGRAQIQHAAVLNIQQDGGMEGYFAESILTNKSGDYAFTAPAETLLIPSSSGRYFDYTSALSHKNAIIEKDATGSTLHLRDVGFWDVASVYGKTRVENIGDFESKLRVEDKKLTGSVMNGFPFALKDVAIWSGATLIPLGNIGPGESVQVNETLKTSTLLPRRSLLNPYMNPTPVDQNDLEKMKVDSLQLFSGEVMNSAMKPVVMGYTDTKIAHVQLDKVNHSTSSLTMLVKPIEVDLIFVDKFTVDSQMMPMKIASEVGSFEPHLTGPLMDQYYFQEAVYNQTWQLPEKLMKNKIHWSSLEVGKTQKKLYDVSILNVKTGLFEPSDSGKLEKTANVDQYISPEGQIVIQMFIHDAKNGVEAKVPELKLNGEVAK</sequence>
<keyword evidence="1" id="KW-1133">Transmembrane helix</keyword>
<feature type="transmembrane region" description="Helical" evidence="1">
    <location>
        <begin position="373"/>
        <end position="396"/>
    </location>
</feature>